<feature type="domain" description="RNA-binding S4" evidence="6">
    <location>
        <begin position="1"/>
        <end position="59"/>
    </location>
</feature>
<dbReference type="NCBIfam" id="TIGR00093">
    <property type="entry name" value="pseudouridine synthase"/>
    <property type="match status" value="1"/>
</dbReference>
<gene>
    <name evidence="7" type="ORF">ACFSUO_13140</name>
</gene>
<dbReference type="InterPro" id="IPR002942">
    <property type="entry name" value="S4_RNA-bd"/>
</dbReference>
<dbReference type="EMBL" id="JBHUNA010000030">
    <property type="protein sequence ID" value="MFD2761897.1"/>
    <property type="molecule type" value="Genomic_DNA"/>
</dbReference>
<dbReference type="CDD" id="cd02553">
    <property type="entry name" value="PseudoU_synth_RsuA"/>
    <property type="match status" value="1"/>
</dbReference>
<dbReference type="Gene3D" id="3.10.290.10">
    <property type="entry name" value="RNA-binding S4 domain"/>
    <property type="match status" value="1"/>
</dbReference>
<evidence type="ECO:0000256" key="4">
    <source>
        <dbReference type="PROSITE-ProRule" id="PRU00182"/>
    </source>
</evidence>
<evidence type="ECO:0000256" key="1">
    <source>
        <dbReference type="ARBA" id="ARBA00008348"/>
    </source>
</evidence>
<dbReference type="InterPro" id="IPR036986">
    <property type="entry name" value="S4_RNA-bd_sf"/>
</dbReference>
<dbReference type="GO" id="GO:0016853">
    <property type="term" value="F:isomerase activity"/>
    <property type="evidence" value="ECO:0007669"/>
    <property type="project" value="UniProtKB-KW"/>
</dbReference>
<dbReference type="InterPro" id="IPR006145">
    <property type="entry name" value="PsdUridine_synth_RsuA/RluA"/>
</dbReference>
<protein>
    <recommendedName>
        <fullName evidence="5">Pseudouridine synthase</fullName>
        <ecNumber evidence="5">5.4.99.-</ecNumber>
    </recommendedName>
</protein>
<dbReference type="PANTHER" id="PTHR47683:SF4">
    <property type="entry name" value="PSEUDOURIDINE SYNTHASE"/>
    <property type="match status" value="1"/>
</dbReference>
<keyword evidence="3 5" id="KW-0413">Isomerase</keyword>
<keyword evidence="2 4" id="KW-0694">RNA-binding</keyword>
<organism evidence="7 8">
    <name type="scientific">Lentibacillus juripiscarius</name>
    <dbReference type="NCBI Taxonomy" id="257446"/>
    <lineage>
        <taxon>Bacteria</taxon>
        <taxon>Bacillati</taxon>
        <taxon>Bacillota</taxon>
        <taxon>Bacilli</taxon>
        <taxon>Bacillales</taxon>
        <taxon>Bacillaceae</taxon>
        <taxon>Lentibacillus</taxon>
    </lineage>
</organism>
<dbReference type="InterPro" id="IPR018496">
    <property type="entry name" value="PsdUridine_synth_RsuA/RluB_CS"/>
</dbReference>
<dbReference type="InterPro" id="IPR050343">
    <property type="entry name" value="RsuA_PseudoU_synthase"/>
</dbReference>
<dbReference type="Pfam" id="PF01479">
    <property type="entry name" value="S4"/>
    <property type="match status" value="1"/>
</dbReference>
<evidence type="ECO:0000259" key="6">
    <source>
        <dbReference type="SMART" id="SM00363"/>
    </source>
</evidence>
<evidence type="ECO:0000256" key="2">
    <source>
        <dbReference type="ARBA" id="ARBA00022884"/>
    </source>
</evidence>
<evidence type="ECO:0000313" key="7">
    <source>
        <dbReference type="EMBL" id="MFD2761897.1"/>
    </source>
</evidence>
<dbReference type="InterPro" id="IPR000748">
    <property type="entry name" value="PsdUridine_synth_RsuA/RluB/E/F"/>
</dbReference>
<dbReference type="Pfam" id="PF00849">
    <property type="entry name" value="PseudoU_synth_2"/>
    <property type="match status" value="1"/>
</dbReference>
<dbReference type="RefSeq" id="WP_382394857.1">
    <property type="nucleotide sequence ID" value="NZ_JBHUNA010000030.1"/>
</dbReference>
<dbReference type="SUPFAM" id="SSF55174">
    <property type="entry name" value="Alpha-L RNA-binding motif"/>
    <property type="match status" value="1"/>
</dbReference>
<keyword evidence="8" id="KW-1185">Reference proteome</keyword>
<dbReference type="PANTHER" id="PTHR47683">
    <property type="entry name" value="PSEUDOURIDINE SYNTHASE FAMILY PROTEIN-RELATED"/>
    <property type="match status" value="1"/>
</dbReference>
<dbReference type="InterPro" id="IPR042092">
    <property type="entry name" value="PsdUridine_s_RsuA/RluB/E/F_cat"/>
</dbReference>
<evidence type="ECO:0000256" key="3">
    <source>
        <dbReference type="ARBA" id="ARBA00023235"/>
    </source>
</evidence>
<dbReference type="PROSITE" id="PS50889">
    <property type="entry name" value="S4"/>
    <property type="match status" value="1"/>
</dbReference>
<dbReference type="PROSITE" id="PS01149">
    <property type="entry name" value="PSI_RSU"/>
    <property type="match status" value="1"/>
</dbReference>
<sequence length="242" mass="27334">MRLDKLLANMGYGSRKDVKALIKKKQVTVNGEIVKNTAFQLDPEKDTTAVHGEVVEYRKHIYVMMNKPQGYVSATVDDRDRTVIDLLPSKYQVFNPFPAGRLDKDTEGLLLITSDGELAHQLTSPRKDIEKTYYAKVRGRMTEEDKQSFTDGIVLDDGYQAKPAVLTIMQRGELSEVEITVTEGKYHQVKRMVEAAGKKVIFLKRIRMGTLTLDSALQTGEYRELTVSEVEMLQNGENKADS</sequence>
<accession>A0ABW5V7Z9</accession>
<evidence type="ECO:0000256" key="5">
    <source>
        <dbReference type="RuleBase" id="RU003887"/>
    </source>
</evidence>
<proteinExistence type="inferred from homology"/>
<dbReference type="Gene3D" id="3.30.70.1560">
    <property type="entry name" value="Alpha-L RNA-binding motif"/>
    <property type="match status" value="1"/>
</dbReference>
<dbReference type="EC" id="5.4.99.-" evidence="5"/>
<comment type="similarity">
    <text evidence="1 5">Belongs to the pseudouridine synthase RsuA family.</text>
</comment>
<dbReference type="Gene3D" id="3.30.70.580">
    <property type="entry name" value="Pseudouridine synthase I, catalytic domain, N-terminal subdomain"/>
    <property type="match status" value="1"/>
</dbReference>
<dbReference type="Proteomes" id="UP001597502">
    <property type="component" value="Unassembled WGS sequence"/>
</dbReference>
<reference evidence="8" key="1">
    <citation type="journal article" date="2019" name="Int. J. Syst. Evol. Microbiol.">
        <title>The Global Catalogue of Microorganisms (GCM) 10K type strain sequencing project: providing services to taxonomists for standard genome sequencing and annotation.</title>
        <authorList>
            <consortium name="The Broad Institute Genomics Platform"/>
            <consortium name="The Broad Institute Genome Sequencing Center for Infectious Disease"/>
            <person name="Wu L."/>
            <person name="Ma J."/>
        </authorList>
    </citation>
    <scope>NUCLEOTIDE SEQUENCE [LARGE SCALE GENOMIC DNA]</scope>
    <source>
        <strain evidence="8">TISTR 1535</strain>
    </source>
</reference>
<dbReference type="InterPro" id="IPR020103">
    <property type="entry name" value="PsdUridine_synth_cat_dom_sf"/>
</dbReference>
<name>A0ABW5V7Z9_9BACI</name>
<comment type="caution">
    <text evidence="7">The sequence shown here is derived from an EMBL/GenBank/DDBJ whole genome shotgun (WGS) entry which is preliminary data.</text>
</comment>
<dbReference type="SMART" id="SM00363">
    <property type="entry name" value="S4"/>
    <property type="match status" value="1"/>
</dbReference>
<dbReference type="CDD" id="cd00165">
    <property type="entry name" value="S4"/>
    <property type="match status" value="1"/>
</dbReference>
<evidence type="ECO:0000313" key="8">
    <source>
        <dbReference type="Proteomes" id="UP001597502"/>
    </source>
</evidence>
<dbReference type="SUPFAM" id="SSF55120">
    <property type="entry name" value="Pseudouridine synthase"/>
    <property type="match status" value="1"/>
</dbReference>
<dbReference type="InterPro" id="IPR020094">
    <property type="entry name" value="TruA/RsuA/RluB/E/F_N"/>
</dbReference>